<dbReference type="GO" id="GO:0004497">
    <property type="term" value="F:monooxygenase activity"/>
    <property type="evidence" value="ECO:0007669"/>
    <property type="project" value="UniProtKB-KW"/>
</dbReference>
<sequence>MSMDFPYIGSLTVYLTAGLILVYYANQVSRAWRKNPTTLPYPPGPRPLPIIGNIRQIPTTFPWLTYREWGRQYGPMIHFRAYNDHLIIVNSAKIADDLFEKRSRIYSDRPDYPMLNLMGWEFNFAFMRYGDNWRQHRRLMHQFLRLAAVPAYHPVQVKKSHDLLRIFLSHPKDFYVHLQTYAAAIIMATVYGYDIAPVGDPFVSLAQDAMHRMGQGTIPAAIPVNMFPWLRHFPGWLPGFGFQQFCADTRLITAKMRDEPYEFAKKQLIEEHDSTSMVAKMIESGKTEVQLQKDVAGLAYGAGADTTFATMASFVLLMATHPEVQKKAQAEIDAVLGSHRLPEFSDKAQLPYVEALCREVLRWMPLVPLSPSRKTTEDDIYEGYFIPKGTSIVPNLWAMCQDEAIYPEPEKFKPERFLTEDGRVTTDPLLNPLAFGHGRRSCVGRHLAEDSVWIAMASLLTVYNFGKAKDASGNEIEIPFQFSDGLIIHSEPFECSITPRSEIAIALIEGTAEKNG</sequence>
<dbReference type="PROSITE" id="PS00086">
    <property type="entry name" value="CYTOCHROME_P450"/>
    <property type="match status" value="1"/>
</dbReference>
<reference evidence="12" key="1">
    <citation type="submission" date="2020-05" db="EMBL/GenBank/DDBJ databases">
        <title>Mycena genomes resolve the evolution of fungal bioluminescence.</title>
        <authorList>
            <person name="Tsai I.J."/>
        </authorList>
    </citation>
    <scope>NUCLEOTIDE SEQUENCE</scope>
    <source>
        <strain evidence="12">171206Taipei</strain>
    </source>
</reference>
<comment type="similarity">
    <text evidence="3 10">Belongs to the cytochrome P450 family.</text>
</comment>
<dbReference type="EMBL" id="JACAZF010000007">
    <property type="protein sequence ID" value="KAF7299262.1"/>
    <property type="molecule type" value="Genomic_DNA"/>
</dbReference>
<comment type="cofactor">
    <cofactor evidence="1 9">
        <name>heme</name>
        <dbReference type="ChEBI" id="CHEBI:30413"/>
    </cofactor>
</comment>
<evidence type="ECO:0000256" key="7">
    <source>
        <dbReference type="ARBA" id="ARBA00023004"/>
    </source>
</evidence>
<dbReference type="GO" id="GO:0020037">
    <property type="term" value="F:heme binding"/>
    <property type="evidence" value="ECO:0007669"/>
    <property type="project" value="InterPro"/>
</dbReference>
<evidence type="ECO:0000256" key="6">
    <source>
        <dbReference type="ARBA" id="ARBA00023002"/>
    </source>
</evidence>
<keyword evidence="8 10" id="KW-0503">Monooxygenase</keyword>
<dbReference type="CDD" id="cd11065">
    <property type="entry name" value="CYP64-like"/>
    <property type="match status" value="1"/>
</dbReference>
<dbReference type="PRINTS" id="PR00385">
    <property type="entry name" value="P450"/>
</dbReference>
<dbReference type="OrthoDB" id="2789670at2759"/>
<keyword evidence="11" id="KW-0472">Membrane</keyword>
<evidence type="ECO:0000256" key="5">
    <source>
        <dbReference type="ARBA" id="ARBA00022723"/>
    </source>
</evidence>
<evidence type="ECO:0000256" key="8">
    <source>
        <dbReference type="ARBA" id="ARBA00023033"/>
    </source>
</evidence>
<keyword evidence="5 9" id="KW-0479">Metal-binding</keyword>
<feature type="transmembrane region" description="Helical" evidence="11">
    <location>
        <begin position="6"/>
        <end position="25"/>
    </location>
</feature>
<evidence type="ECO:0000313" key="13">
    <source>
        <dbReference type="Proteomes" id="UP000636479"/>
    </source>
</evidence>
<keyword evidence="11" id="KW-0812">Transmembrane</keyword>
<dbReference type="InterPro" id="IPR050364">
    <property type="entry name" value="Cytochrome_P450_fung"/>
</dbReference>
<dbReference type="GeneID" id="59347924"/>
<evidence type="ECO:0000313" key="12">
    <source>
        <dbReference type="EMBL" id="KAF7299262.1"/>
    </source>
</evidence>
<dbReference type="AlphaFoldDB" id="A0A8H6SJ43"/>
<keyword evidence="11" id="KW-1133">Transmembrane helix</keyword>
<dbReference type="InterPro" id="IPR036396">
    <property type="entry name" value="Cyt_P450_sf"/>
</dbReference>
<dbReference type="GO" id="GO:0005506">
    <property type="term" value="F:iron ion binding"/>
    <property type="evidence" value="ECO:0007669"/>
    <property type="project" value="InterPro"/>
</dbReference>
<keyword evidence="4 9" id="KW-0349">Heme</keyword>
<dbReference type="Pfam" id="PF00067">
    <property type="entry name" value="p450"/>
    <property type="match status" value="1"/>
</dbReference>
<dbReference type="SUPFAM" id="SSF48264">
    <property type="entry name" value="Cytochrome P450"/>
    <property type="match status" value="1"/>
</dbReference>
<evidence type="ECO:0000256" key="3">
    <source>
        <dbReference type="ARBA" id="ARBA00010617"/>
    </source>
</evidence>
<name>A0A8H6SJ43_9AGAR</name>
<evidence type="ECO:0000256" key="11">
    <source>
        <dbReference type="SAM" id="Phobius"/>
    </source>
</evidence>
<protein>
    <submittedName>
        <fullName evidence="12">Cytochrome P450</fullName>
    </submittedName>
</protein>
<dbReference type="InterPro" id="IPR001128">
    <property type="entry name" value="Cyt_P450"/>
</dbReference>
<evidence type="ECO:0000256" key="9">
    <source>
        <dbReference type="PIRSR" id="PIRSR602401-1"/>
    </source>
</evidence>
<feature type="transmembrane region" description="Helical" evidence="11">
    <location>
        <begin position="174"/>
        <end position="193"/>
    </location>
</feature>
<evidence type="ECO:0000256" key="10">
    <source>
        <dbReference type="RuleBase" id="RU000461"/>
    </source>
</evidence>
<keyword evidence="7 9" id="KW-0408">Iron</keyword>
<dbReference type="PANTHER" id="PTHR46300">
    <property type="entry name" value="P450, PUTATIVE (EUROFUNG)-RELATED-RELATED"/>
    <property type="match status" value="1"/>
</dbReference>
<dbReference type="InterPro" id="IPR002401">
    <property type="entry name" value="Cyt_P450_E_grp-I"/>
</dbReference>
<organism evidence="12 13">
    <name type="scientific">Mycena indigotica</name>
    <dbReference type="NCBI Taxonomy" id="2126181"/>
    <lineage>
        <taxon>Eukaryota</taxon>
        <taxon>Fungi</taxon>
        <taxon>Dikarya</taxon>
        <taxon>Basidiomycota</taxon>
        <taxon>Agaricomycotina</taxon>
        <taxon>Agaricomycetes</taxon>
        <taxon>Agaricomycetidae</taxon>
        <taxon>Agaricales</taxon>
        <taxon>Marasmiineae</taxon>
        <taxon>Mycenaceae</taxon>
        <taxon>Mycena</taxon>
    </lineage>
</organism>
<proteinExistence type="inferred from homology"/>
<comment type="pathway">
    <text evidence="2">Secondary metabolite biosynthesis.</text>
</comment>
<dbReference type="PANTHER" id="PTHR46300:SF7">
    <property type="entry name" value="P450, PUTATIVE (EUROFUNG)-RELATED"/>
    <property type="match status" value="1"/>
</dbReference>
<dbReference type="Gene3D" id="1.10.630.10">
    <property type="entry name" value="Cytochrome P450"/>
    <property type="match status" value="1"/>
</dbReference>
<evidence type="ECO:0000256" key="4">
    <source>
        <dbReference type="ARBA" id="ARBA00022617"/>
    </source>
</evidence>
<dbReference type="RefSeq" id="XP_037218650.1">
    <property type="nucleotide sequence ID" value="XM_037365408.1"/>
</dbReference>
<feature type="binding site" description="axial binding residue" evidence="9">
    <location>
        <position position="442"/>
    </location>
    <ligand>
        <name>heme</name>
        <dbReference type="ChEBI" id="CHEBI:30413"/>
    </ligand>
    <ligandPart>
        <name>Fe</name>
        <dbReference type="ChEBI" id="CHEBI:18248"/>
    </ligandPart>
</feature>
<dbReference type="Proteomes" id="UP000636479">
    <property type="component" value="Unassembled WGS sequence"/>
</dbReference>
<keyword evidence="6 10" id="KW-0560">Oxidoreductase</keyword>
<evidence type="ECO:0000256" key="1">
    <source>
        <dbReference type="ARBA" id="ARBA00001971"/>
    </source>
</evidence>
<comment type="caution">
    <text evidence="12">The sequence shown here is derived from an EMBL/GenBank/DDBJ whole genome shotgun (WGS) entry which is preliminary data.</text>
</comment>
<gene>
    <name evidence="12" type="ORF">MIND_00874900</name>
</gene>
<dbReference type="InterPro" id="IPR017972">
    <property type="entry name" value="Cyt_P450_CS"/>
</dbReference>
<keyword evidence="13" id="KW-1185">Reference proteome</keyword>
<accession>A0A8H6SJ43</accession>
<dbReference type="GO" id="GO:0016705">
    <property type="term" value="F:oxidoreductase activity, acting on paired donors, with incorporation or reduction of molecular oxygen"/>
    <property type="evidence" value="ECO:0007669"/>
    <property type="project" value="InterPro"/>
</dbReference>
<evidence type="ECO:0000256" key="2">
    <source>
        <dbReference type="ARBA" id="ARBA00005179"/>
    </source>
</evidence>
<dbReference type="PRINTS" id="PR00463">
    <property type="entry name" value="EP450I"/>
</dbReference>